<dbReference type="EMBL" id="NVVJ01000009">
    <property type="protein sequence ID" value="PCJ26847.1"/>
    <property type="molecule type" value="Genomic_DNA"/>
</dbReference>
<comment type="caution">
    <text evidence="16">The sequence shown here is derived from an EMBL/GenBank/DDBJ whole genome shotgun (WGS) entry which is preliminary data.</text>
</comment>
<evidence type="ECO:0000256" key="13">
    <source>
        <dbReference type="SAM" id="SignalP"/>
    </source>
</evidence>
<dbReference type="GO" id="GO:0009279">
    <property type="term" value="C:cell outer membrane"/>
    <property type="evidence" value="ECO:0007669"/>
    <property type="project" value="UniProtKB-SubCell"/>
</dbReference>
<keyword evidence="5 11" id="KW-0812">Transmembrane</keyword>
<dbReference type="InterPro" id="IPR037066">
    <property type="entry name" value="Plug_dom_sf"/>
</dbReference>
<evidence type="ECO:0008006" key="18">
    <source>
        <dbReference type="Google" id="ProtNLM"/>
    </source>
</evidence>
<evidence type="ECO:0000256" key="5">
    <source>
        <dbReference type="ARBA" id="ARBA00022692"/>
    </source>
</evidence>
<keyword evidence="4 11" id="KW-1134">Transmembrane beta strand</keyword>
<dbReference type="PANTHER" id="PTHR30069:SF29">
    <property type="entry name" value="HEMOGLOBIN AND HEMOGLOBIN-HAPTOGLOBIN-BINDING PROTEIN 1-RELATED"/>
    <property type="match status" value="1"/>
</dbReference>
<dbReference type="Pfam" id="PF07715">
    <property type="entry name" value="Plug"/>
    <property type="match status" value="1"/>
</dbReference>
<reference evidence="17" key="1">
    <citation type="submission" date="2017-08" db="EMBL/GenBank/DDBJ databases">
        <title>A dynamic microbial community with high functional redundancy inhabits the cold, oxic subseafloor aquifer.</title>
        <authorList>
            <person name="Tully B.J."/>
            <person name="Wheat C.G."/>
            <person name="Glazer B.T."/>
            <person name="Huber J.A."/>
        </authorList>
    </citation>
    <scope>NUCLEOTIDE SEQUENCE [LARGE SCALE GENOMIC DNA]</scope>
</reference>
<evidence type="ECO:0000256" key="12">
    <source>
        <dbReference type="RuleBase" id="RU003357"/>
    </source>
</evidence>
<evidence type="ECO:0000256" key="1">
    <source>
        <dbReference type="ARBA" id="ARBA00004571"/>
    </source>
</evidence>
<accession>A0A2A5B5K8</accession>
<evidence type="ECO:0000259" key="14">
    <source>
        <dbReference type="Pfam" id="PF00593"/>
    </source>
</evidence>
<evidence type="ECO:0000256" key="2">
    <source>
        <dbReference type="ARBA" id="ARBA00008143"/>
    </source>
</evidence>
<dbReference type="Proteomes" id="UP000218327">
    <property type="component" value="Unassembled WGS sequence"/>
</dbReference>
<organism evidence="16 17">
    <name type="scientific">SAR86 cluster bacterium</name>
    <dbReference type="NCBI Taxonomy" id="2030880"/>
    <lineage>
        <taxon>Bacteria</taxon>
        <taxon>Pseudomonadati</taxon>
        <taxon>Pseudomonadota</taxon>
        <taxon>Gammaproteobacteria</taxon>
        <taxon>SAR86 cluster</taxon>
    </lineage>
</organism>
<dbReference type="InterPro" id="IPR000531">
    <property type="entry name" value="Beta-barrel_TonB"/>
</dbReference>
<dbReference type="InterPro" id="IPR036942">
    <property type="entry name" value="Beta-barrel_TonB_sf"/>
</dbReference>
<evidence type="ECO:0000256" key="3">
    <source>
        <dbReference type="ARBA" id="ARBA00022448"/>
    </source>
</evidence>
<dbReference type="SUPFAM" id="SSF56935">
    <property type="entry name" value="Porins"/>
    <property type="match status" value="1"/>
</dbReference>
<evidence type="ECO:0000256" key="10">
    <source>
        <dbReference type="ARBA" id="ARBA00023237"/>
    </source>
</evidence>
<comment type="subcellular location">
    <subcellularLocation>
        <location evidence="1 11">Cell outer membrane</location>
        <topology evidence="1 11">Multi-pass membrane protein</topology>
    </subcellularLocation>
</comment>
<dbReference type="InterPro" id="IPR012910">
    <property type="entry name" value="Plug_dom"/>
</dbReference>
<feature type="signal peptide" evidence="13">
    <location>
        <begin position="1"/>
        <end position="23"/>
    </location>
</feature>
<evidence type="ECO:0000256" key="4">
    <source>
        <dbReference type="ARBA" id="ARBA00022452"/>
    </source>
</evidence>
<dbReference type="InterPro" id="IPR039426">
    <property type="entry name" value="TonB-dep_rcpt-like"/>
</dbReference>
<evidence type="ECO:0000256" key="11">
    <source>
        <dbReference type="PROSITE-ProRule" id="PRU01360"/>
    </source>
</evidence>
<dbReference type="AlphaFoldDB" id="A0A2A5B5K8"/>
<dbReference type="Pfam" id="PF00593">
    <property type="entry name" value="TonB_dep_Rec_b-barrel"/>
    <property type="match status" value="1"/>
</dbReference>
<feature type="domain" description="TonB-dependent receptor-like beta-barrel" evidence="14">
    <location>
        <begin position="176"/>
        <end position="593"/>
    </location>
</feature>
<feature type="domain" description="TonB-dependent receptor plug" evidence="15">
    <location>
        <begin position="44"/>
        <end position="150"/>
    </location>
</feature>
<keyword evidence="7 12" id="KW-0798">TonB box</keyword>
<comment type="similarity">
    <text evidence="2">Belongs to the TonB-dependent receptor family. Hemoglobin/haptoglobin binding protein subfamily.</text>
</comment>
<dbReference type="GO" id="GO:0015344">
    <property type="term" value="F:siderophore uptake transmembrane transporter activity"/>
    <property type="evidence" value="ECO:0007669"/>
    <property type="project" value="TreeGrafter"/>
</dbReference>
<dbReference type="GO" id="GO:0044718">
    <property type="term" value="P:siderophore transmembrane transport"/>
    <property type="evidence" value="ECO:0007669"/>
    <property type="project" value="TreeGrafter"/>
</dbReference>
<evidence type="ECO:0000313" key="17">
    <source>
        <dbReference type="Proteomes" id="UP000218327"/>
    </source>
</evidence>
<evidence type="ECO:0000256" key="6">
    <source>
        <dbReference type="ARBA" id="ARBA00022729"/>
    </source>
</evidence>
<keyword evidence="6 13" id="KW-0732">Signal</keyword>
<dbReference type="Gene3D" id="2.40.170.20">
    <property type="entry name" value="TonB-dependent receptor, beta-barrel domain"/>
    <property type="match status" value="1"/>
</dbReference>
<keyword evidence="9" id="KW-0675">Receptor</keyword>
<keyword evidence="8 11" id="KW-0472">Membrane</keyword>
<keyword evidence="3 11" id="KW-0813">Transport</keyword>
<feature type="chain" id="PRO_5012110822" description="TonB-dependent receptor" evidence="13">
    <location>
        <begin position="24"/>
        <end position="619"/>
    </location>
</feature>
<keyword evidence="10 11" id="KW-0998">Cell outer membrane</keyword>
<dbReference type="PROSITE" id="PS52016">
    <property type="entry name" value="TONB_DEPENDENT_REC_3"/>
    <property type="match status" value="1"/>
</dbReference>
<name>A0A2A5B5K8_9GAMM</name>
<evidence type="ECO:0000256" key="8">
    <source>
        <dbReference type="ARBA" id="ARBA00023136"/>
    </source>
</evidence>
<evidence type="ECO:0000256" key="9">
    <source>
        <dbReference type="ARBA" id="ARBA00023170"/>
    </source>
</evidence>
<evidence type="ECO:0000256" key="7">
    <source>
        <dbReference type="ARBA" id="ARBA00023077"/>
    </source>
</evidence>
<proteinExistence type="inferred from homology"/>
<sequence>MLNLKSVAATLTLATVSCTNVLAQEQPSYLEEVVVIANRVPVPLRKIATSVSVFDKEDIQARGNFSLTDVLRQSSAIGATANGGAGSLSSLRIRGEEGFRTLTLFDGLRLSNPSAPQVATSVEHILSSGIGRVEVLRGPQGLSYGADAGGVISISSISAGPGVKADVDMQGGSRGTSQLSANLSAANENVDFFLSASNYETDGYNVRISDATLADKDGYENTSFHTRLGYNISDNLRLELVHRNVEGETQYDGCFAADFSPANDCEALYDQKASRLSINYGSDSFSHSLAYSNTRTDRDDLTLGVSAFDSNGEINRWEYVGSASNLPGFDLVFGVDLEREESGPLNRNNKGYYLEYLSDFSDNFFLTAGIRQDDNDDFGEHTSHRISMAYLINFSNSVVKLKSSYGSGFRAPSLFEIDYNNGPFAAPPASNVVLSEEVSKGFEYGIEYLAGDRLRLELVVFDQDVEDAITFDLVGFSGYVQDVGTSTSNGVELIGEFSISEQLRLTANITFNDAERPNGLQRLRRPEQLANLGLSYRSSNQKLNINAFYRTSEDAIDEQFGTVVNLDDFEVLDISASYRISDHFEVYGRIENVLNDRYQEVIDYVSPDRASYIGIRLNF</sequence>
<protein>
    <recommendedName>
        <fullName evidence="18">TonB-dependent receptor</fullName>
    </recommendedName>
</protein>
<gene>
    <name evidence="16" type="ORF">COA96_04260</name>
</gene>
<dbReference type="Gene3D" id="2.170.130.10">
    <property type="entry name" value="TonB-dependent receptor, plug domain"/>
    <property type="match status" value="1"/>
</dbReference>
<evidence type="ECO:0000259" key="15">
    <source>
        <dbReference type="Pfam" id="PF07715"/>
    </source>
</evidence>
<dbReference type="PANTHER" id="PTHR30069">
    <property type="entry name" value="TONB-DEPENDENT OUTER MEMBRANE RECEPTOR"/>
    <property type="match status" value="1"/>
</dbReference>
<dbReference type="CDD" id="cd01347">
    <property type="entry name" value="ligand_gated_channel"/>
    <property type="match status" value="1"/>
</dbReference>
<evidence type="ECO:0000313" key="16">
    <source>
        <dbReference type="EMBL" id="PCJ26847.1"/>
    </source>
</evidence>
<dbReference type="PROSITE" id="PS51257">
    <property type="entry name" value="PROKAR_LIPOPROTEIN"/>
    <property type="match status" value="1"/>
</dbReference>